<evidence type="ECO:0000313" key="3">
    <source>
        <dbReference type="EMBL" id="SEF99664.1"/>
    </source>
</evidence>
<reference evidence="3 5" key="4">
    <citation type="submission" date="2016-10" db="EMBL/GenBank/DDBJ databases">
        <authorList>
            <person name="de Groot N.N."/>
        </authorList>
    </citation>
    <scope>NUCLEOTIDE SEQUENCE [LARGE SCALE GENOMIC DNA]</scope>
    <source>
        <strain evidence="3 5">Nl13</strain>
    </source>
</reference>
<evidence type="ECO:0000256" key="1">
    <source>
        <dbReference type="SAM" id="Coils"/>
    </source>
</evidence>
<reference evidence="4" key="1">
    <citation type="submission" date="2005-08" db="EMBL/GenBank/DDBJ databases">
        <title>Complete sequence of chromosome 1 of Nitrosospira multiformis ATCC 25196.</title>
        <authorList>
            <person name="Copeland A."/>
            <person name="Lucas S."/>
            <person name="Lapidus A."/>
            <person name="Barry K."/>
            <person name="Detter J.C."/>
            <person name="Glavina T."/>
            <person name="Hammon N."/>
            <person name="Israni S."/>
            <person name="Pitluck S."/>
            <person name="Chain P."/>
            <person name="Malfatti S."/>
            <person name="Shin M."/>
            <person name="Vergez L."/>
            <person name="Schmutz J."/>
            <person name="Larimer F."/>
            <person name="Land M."/>
            <person name="Hauser L."/>
            <person name="Kyrpides N."/>
            <person name="Lykidis A."/>
            <person name="Richardson P."/>
        </authorList>
    </citation>
    <scope>NUCLEOTIDE SEQUENCE [LARGE SCALE GENOMIC DNA]</scope>
    <source>
        <strain evidence="4">ATCC 25196 / NCIMB 11849 / C 71</strain>
    </source>
</reference>
<dbReference type="EMBL" id="CP000103">
    <property type="protein sequence ID" value="ABB75935.1"/>
    <property type="molecule type" value="Genomic_DNA"/>
</dbReference>
<dbReference type="Proteomes" id="UP000002718">
    <property type="component" value="Chromosome"/>
</dbReference>
<reference evidence="2 4" key="3">
    <citation type="journal article" date="2008" name="Appl. Environ. Microbiol.">
        <title>Complete genome sequence of Nitrosospira multiformis, an ammonia-oxidizing bacterium from the soil environment.</title>
        <authorList>
            <person name="Norton J.M."/>
            <person name="Klotz M.G."/>
            <person name="Stein L.Y."/>
            <person name="Arp D.J."/>
            <person name="Bottomley P.J."/>
            <person name="Chain P.S."/>
            <person name="Hauser L.J."/>
            <person name="Land M.L."/>
            <person name="Larimer F.W."/>
            <person name="Shin M.W."/>
            <person name="Starkenburg S.R."/>
        </authorList>
    </citation>
    <scope>NUCLEOTIDE SEQUENCE [LARGE SCALE GENOMIC DNA]</scope>
    <source>
        <strain evidence="2">ATCC 25196</strain>
        <strain evidence="4">ATCC 25196 / NCIMB 11849 / C 71</strain>
    </source>
</reference>
<protein>
    <submittedName>
        <fullName evidence="2">Uncharacterized protein</fullName>
    </submittedName>
</protein>
<sequence length="1682" mass="183972">MNNNPDFSIGFSTNLVRGLNPNWQPQKGVLNILYSAEHQAMDLKPVEPVEHRGSWSYPVITLHETALELLDELIPYEIVKPSSDIDAPSFGPGALLAGAAGSRASLEILSKTIGVDLTRPGSGYALVKLVRVDGADNHASEVGGILVHARPRQPDPEYGLTPAFTSASTRLRHAGRSRLQDYGDQLTKDDANKVLDSFREFGTHYVSGVELGDTILQVFAYPPEQFARITSAYADGSNPLSGHGSQNFVQFTTDRAAGIFGYVEEYGNVICLSNSAVFNSTLKRGDWLDKLWSKKNSVFSLFNVNSLLSLADLQQEFAQQTVIGVRLASLSVMIEQKRGLIWQRIFKGAMAQKYRTTIQPNFSIYDPRDFVRMLPQDTAGIVSFIATPTVNAYKARLDLADMQLVAAEEVQDFILLANVLSVGSNKTIEVPGKKVRLFGQVLDMRVQGQPRAISLADEAFESLQLGCDEFLGALAIRNSSGSRYSVIVDGLRFNLEGEGPEAVPFVADDVRVVPPAEAVPLLVNSLQFSMTFAEAVISDQSGKANGCLQQFVRDYLSWLAEFLSGASGSEELIALRIRAMDLASYAINPEYGSFVPILPYTDYEQYVQSILSYLDRIQLQVAQNEQRMAVRRLEERVIDVGRRLNENIIKSGELVSDVIKANAEQQRDLEGFYDSLIAQSKAEADQQQNKINDLRASLFEAQGEVNLAVQKYKSAVQQWQTMEAIKFGLEVATNLFSLGTSIAIPASSISAVKDLGLTVQRIQKTLNVLNALSKLYTGASTGAKALENAQHALDDLDDGQFGNPSMLSWDEMSIQFNQIMASGPDIKPEKAGLQAAFATMVLRGKAVTSAESALHVLQRDIYTNQKQKEINSRQAKRLEELQQKLHPAQVKDLDRSAIDLVALTGHLTFIQNQMLTILAKAFLMQDLALQYANLQPATPVLAYSLLKFSAAVVQQKAATLEAKSLLAQYQVTRTRPIEYVIEGVKPEELTGGNIFRTTIFLDAPAFYQYVNARIVSVVASVEGVRSTESGTYLLRLAYGGTPFHDRNLHRDPLTFRTPWRERIYNYNAQDNSPRFSDGGQSWSEGVSRVTPFSIWEVSLPNTSTNKGLQFNGDSLTIRLSFVLEARIADAQKVMQRRALNRLLASGLPPVLAAPAADGLAEGFRPLLAAAPAPTLPSADTLLKQMYAQGSCTNGWDVVFNMNLEEINRALKNQYEALKKDTAYKNRIVVNTSEKYPGDVTVINRFTIEYGYPLLSFSINNNNTAMLRMEVLNGSVQRCSKVGSFPEQCDAPQSIGGETLAAVIQLAKVAGTVKIDNSNHNVLKVQLDMQEGTFSISNIDLSDATKVEFNKAVKEYFVNNPVVYLINQLDLTAIPTLESLKPSDFIFKPLQTPGNNEMLQLFIMTGGRAALNYSQAFLNNIPEPIPQGQSNSMIVRSALIFKDVLPQSLRNNGWALQGLDPGSPAKAWSAKFTSASVTGSVDLSKLNHTSSTSSGHGSGSMTQYTYSIPGGNDVSWSLADTAIVVQANGQMYYSGSRGQSLQYNQRACTSYYPCLWNCDPRCSDSKLATDVTIEVKAALPLNVGGSGRNQTIEIKTSGQGVVVSGHLSGGGPSGSDDLAAQVNQQIQSQVPAQIAEKLSIQFDSISVFALKNLLFPSNNYISFSSCGVPGDLILLGNFNSAKS</sequence>
<feature type="coiled-coil region" evidence="1">
    <location>
        <begin position="677"/>
        <end position="704"/>
    </location>
</feature>
<dbReference type="eggNOG" id="ENOG502Z978">
    <property type="taxonomic scope" value="Bacteria"/>
</dbReference>
<dbReference type="RefSeq" id="WP_011381932.1">
    <property type="nucleotide sequence ID" value="NC_007614.1"/>
</dbReference>
<evidence type="ECO:0000313" key="4">
    <source>
        <dbReference type="Proteomes" id="UP000002718"/>
    </source>
</evidence>
<proteinExistence type="predicted"/>
<dbReference type="Proteomes" id="UP000236751">
    <property type="component" value="Unassembled WGS sequence"/>
</dbReference>
<keyword evidence="1" id="KW-0175">Coiled coil</keyword>
<gene>
    <name evidence="2" type="ordered locus">Nmul_A2648</name>
    <name evidence="3" type="ORF">SAMN05216403_12042</name>
</gene>
<accession>Q2Y5N6</accession>
<keyword evidence="4" id="KW-1185">Reference proteome</keyword>
<dbReference type="HOGENOM" id="CLU_235316_0_0_4"/>
<reference evidence="2" key="2">
    <citation type="submission" date="2005-08" db="EMBL/GenBank/DDBJ databases">
        <title>Complete sequence of Chromosome 1 of Nitrosospira multiformis ATCC 25196.</title>
        <authorList>
            <consortium name="US DOE Joint Genome Institute"/>
            <person name="Copeland A."/>
            <person name="Lucas S."/>
            <person name="Lapidus A."/>
            <person name="Barry K."/>
            <person name="Detter J.C."/>
            <person name="Glavina T."/>
            <person name="Hammon N."/>
            <person name="Israni S."/>
            <person name="Pitluck S."/>
            <person name="Chain P."/>
            <person name="Malfatti S."/>
            <person name="Shin M."/>
            <person name="Vergez L."/>
            <person name="Schmutz J."/>
            <person name="Larimer F."/>
            <person name="Land M."/>
            <person name="Hauser L."/>
            <person name="Kyrpides N."/>
            <person name="Lykidis A."/>
            <person name="Richardson P."/>
        </authorList>
    </citation>
    <scope>NUCLEOTIDE SEQUENCE</scope>
    <source>
        <strain evidence="2">ATCC 25196</strain>
    </source>
</reference>
<evidence type="ECO:0000313" key="5">
    <source>
        <dbReference type="Proteomes" id="UP000236751"/>
    </source>
</evidence>
<dbReference type="EMBL" id="FNVK01000020">
    <property type="protein sequence ID" value="SEF99664.1"/>
    <property type="molecule type" value="Genomic_DNA"/>
</dbReference>
<name>Q2Y5N6_NITMU</name>
<dbReference type="KEGG" id="nmu:Nmul_A2648"/>
<evidence type="ECO:0000313" key="2">
    <source>
        <dbReference type="EMBL" id="ABB75935.1"/>
    </source>
</evidence>
<organism evidence="2 4">
    <name type="scientific">Nitrosospira multiformis (strain ATCC 25196 / NCIMB 11849 / C 71)</name>
    <dbReference type="NCBI Taxonomy" id="323848"/>
    <lineage>
        <taxon>Bacteria</taxon>
        <taxon>Pseudomonadati</taxon>
        <taxon>Pseudomonadota</taxon>
        <taxon>Betaproteobacteria</taxon>
        <taxon>Nitrosomonadales</taxon>
        <taxon>Nitrosomonadaceae</taxon>
        <taxon>Nitrosospira</taxon>
    </lineage>
</organism>